<dbReference type="PANTHER" id="PTHR31669:SF283">
    <property type="entry name" value="PROTEIN FAR1-RELATED SEQUENCE"/>
    <property type="match status" value="1"/>
</dbReference>
<evidence type="ECO:0000256" key="5">
    <source>
        <dbReference type="PROSITE-ProRule" id="PRU00325"/>
    </source>
</evidence>
<dbReference type="GO" id="GO:0008270">
    <property type="term" value="F:zinc ion binding"/>
    <property type="evidence" value="ECO:0007669"/>
    <property type="project" value="UniProtKB-UniRule"/>
</dbReference>
<evidence type="ECO:0000256" key="4">
    <source>
        <dbReference type="ARBA" id="ARBA00022833"/>
    </source>
</evidence>
<organism evidence="8 9">
    <name type="scientific">Olea europaea subsp. europaea</name>
    <dbReference type="NCBI Taxonomy" id="158383"/>
    <lineage>
        <taxon>Eukaryota</taxon>
        <taxon>Viridiplantae</taxon>
        <taxon>Streptophyta</taxon>
        <taxon>Embryophyta</taxon>
        <taxon>Tracheophyta</taxon>
        <taxon>Spermatophyta</taxon>
        <taxon>Magnoliopsida</taxon>
        <taxon>eudicotyledons</taxon>
        <taxon>Gunneridae</taxon>
        <taxon>Pentapetalae</taxon>
        <taxon>asterids</taxon>
        <taxon>lamiids</taxon>
        <taxon>Lamiales</taxon>
        <taxon>Oleaceae</taxon>
        <taxon>Oleeae</taxon>
        <taxon>Olea</taxon>
    </lineage>
</organism>
<dbReference type="Pfam" id="PF04434">
    <property type="entry name" value="SWIM"/>
    <property type="match status" value="1"/>
</dbReference>
<dbReference type="PANTHER" id="PTHR31669">
    <property type="entry name" value="PROTEIN FAR1-RELATED SEQUENCE 10-RELATED"/>
    <property type="match status" value="1"/>
</dbReference>
<dbReference type="InterPro" id="IPR031052">
    <property type="entry name" value="FHY3/FAR1"/>
</dbReference>
<keyword evidence="6" id="KW-0539">Nucleus</keyword>
<dbReference type="OrthoDB" id="1928232at2759"/>
<dbReference type="AlphaFoldDB" id="A0A8S0QXB9"/>
<feature type="domain" description="SWIM-type" evidence="7">
    <location>
        <begin position="120"/>
        <end position="156"/>
    </location>
</feature>
<keyword evidence="4 6" id="KW-0862">Zinc</keyword>
<evidence type="ECO:0000256" key="2">
    <source>
        <dbReference type="ARBA" id="ARBA00022723"/>
    </source>
</evidence>
<dbReference type="InterPro" id="IPR006564">
    <property type="entry name" value="Znf_PMZ"/>
</dbReference>
<comment type="subcellular location">
    <subcellularLocation>
        <location evidence="6">Nucleus</location>
    </subcellularLocation>
</comment>
<sequence>MSTTQRSESMNAFFDGYVHSKTLLKQFVEQYERALRSKVEKEFQANFRSFSQMVSCTTAFEMEKQFQAVYTIPKFKEVQQELIGKVYCDIVSENTNDHFWTTYDVREHVVYEEHRNNKTFHVSLRRDSCELICSCHLFEYRGIICRHAITVLIRNDITTMPDRYILRRWRRDVSRAHTRVVVNCNGLVSTPEHLRYDDMC</sequence>
<proteinExistence type="inferred from homology"/>
<evidence type="ECO:0000313" key="8">
    <source>
        <dbReference type="EMBL" id="CAA2970435.1"/>
    </source>
</evidence>
<evidence type="ECO:0000256" key="6">
    <source>
        <dbReference type="RuleBase" id="RU367018"/>
    </source>
</evidence>
<dbReference type="Gramene" id="OE9A010179T1">
    <property type="protein sequence ID" value="OE9A010179C1"/>
    <property type="gene ID" value="OE9A010179"/>
</dbReference>
<comment type="caution">
    <text evidence="8">The sequence shown here is derived from an EMBL/GenBank/DDBJ whole genome shotgun (WGS) entry which is preliminary data.</text>
</comment>
<dbReference type="PROSITE" id="PS50966">
    <property type="entry name" value="ZF_SWIM"/>
    <property type="match status" value="1"/>
</dbReference>
<comment type="similarity">
    <text evidence="1 6">Belongs to the FHY3/FAR1 family.</text>
</comment>
<dbReference type="InterPro" id="IPR007527">
    <property type="entry name" value="Znf_SWIM"/>
</dbReference>
<dbReference type="Proteomes" id="UP000594638">
    <property type="component" value="Unassembled WGS sequence"/>
</dbReference>
<protein>
    <recommendedName>
        <fullName evidence="6">Protein FAR1-RELATED SEQUENCE</fullName>
    </recommendedName>
</protein>
<keyword evidence="2 6" id="KW-0479">Metal-binding</keyword>
<accession>A0A8S0QXB9</accession>
<keyword evidence="3 5" id="KW-0863">Zinc-finger</keyword>
<reference evidence="8 9" key="1">
    <citation type="submission" date="2019-12" db="EMBL/GenBank/DDBJ databases">
        <authorList>
            <person name="Alioto T."/>
            <person name="Alioto T."/>
            <person name="Gomez Garrido J."/>
        </authorList>
    </citation>
    <scope>NUCLEOTIDE SEQUENCE [LARGE SCALE GENOMIC DNA]</scope>
</reference>
<name>A0A8S0QXB9_OLEEU</name>
<evidence type="ECO:0000256" key="1">
    <source>
        <dbReference type="ARBA" id="ARBA00005889"/>
    </source>
</evidence>
<evidence type="ECO:0000259" key="7">
    <source>
        <dbReference type="PROSITE" id="PS50966"/>
    </source>
</evidence>
<evidence type="ECO:0000256" key="3">
    <source>
        <dbReference type="ARBA" id="ARBA00022771"/>
    </source>
</evidence>
<comment type="function">
    <text evidence="6">Putative transcription activator involved in regulating light control of development.</text>
</comment>
<evidence type="ECO:0000313" key="9">
    <source>
        <dbReference type="Proteomes" id="UP000594638"/>
    </source>
</evidence>
<gene>
    <name evidence="8" type="ORF">OLEA9_A010179</name>
</gene>
<keyword evidence="9" id="KW-1185">Reference proteome</keyword>
<dbReference type="GO" id="GO:0005634">
    <property type="term" value="C:nucleus"/>
    <property type="evidence" value="ECO:0007669"/>
    <property type="project" value="UniProtKB-SubCell"/>
</dbReference>
<dbReference type="GO" id="GO:0006355">
    <property type="term" value="P:regulation of DNA-templated transcription"/>
    <property type="evidence" value="ECO:0007669"/>
    <property type="project" value="UniProtKB-UniRule"/>
</dbReference>
<dbReference type="SMART" id="SM00575">
    <property type="entry name" value="ZnF_PMZ"/>
    <property type="match status" value="1"/>
</dbReference>
<dbReference type="EMBL" id="CACTIH010001974">
    <property type="protein sequence ID" value="CAA2970435.1"/>
    <property type="molecule type" value="Genomic_DNA"/>
</dbReference>